<keyword evidence="3 8" id="KW-0479">Metal-binding</keyword>
<comment type="function">
    <text evidence="8">Transfers the 4'-phosphopantetheine moiety from coenzyme A to a Ser of acyl-carrier-protein.</text>
</comment>
<keyword evidence="5 8" id="KW-0460">Magnesium</keyword>
<comment type="caution">
    <text evidence="10">The sequence shown here is derived from an EMBL/GenBank/DDBJ whole genome shotgun (WGS) entry which is preliminary data.</text>
</comment>
<organism evidence="10 11">
    <name type="scientific">Inhella crocodyli</name>
    <dbReference type="NCBI Taxonomy" id="2499851"/>
    <lineage>
        <taxon>Bacteria</taxon>
        <taxon>Pseudomonadati</taxon>
        <taxon>Pseudomonadota</taxon>
        <taxon>Betaproteobacteria</taxon>
        <taxon>Burkholderiales</taxon>
        <taxon>Sphaerotilaceae</taxon>
        <taxon>Inhella</taxon>
    </lineage>
</organism>
<evidence type="ECO:0000256" key="5">
    <source>
        <dbReference type="ARBA" id="ARBA00022842"/>
    </source>
</evidence>
<proteinExistence type="inferred from homology"/>
<keyword evidence="11" id="KW-1185">Reference proteome</keyword>
<dbReference type="GO" id="GO:0000287">
    <property type="term" value="F:magnesium ion binding"/>
    <property type="evidence" value="ECO:0007669"/>
    <property type="project" value="UniProtKB-UniRule"/>
</dbReference>
<evidence type="ECO:0000256" key="7">
    <source>
        <dbReference type="ARBA" id="ARBA00023160"/>
    </source>
</evidence>
<feature type="domain" description="4'-phosphopantetheinyl transferase" evidence="9">
    <location>
        <begin position="6"/>
        <end position="101"/>
    </location>
</feature>
<evidence type="ECO:0000313" key="11">
    <source>
        <dbReference type="Proteomes" id="UP000288587"/>
    </source>
</evidence>
<dbReference type="GO" id="GO:0006633">
    <property type="term" value="P:fatty acid biosynthetic process"/>
    <property type="evidence" value="ECO:0007669"/>
    <property type="project" value="UniProtKB-UniRule"/>
</dbReference>
<keyword evidence="6 8" id="KW-0443">Lipid metabolism</keyword>
<accession>A0A3S2UKW3</accession>
<feature type="binding site" evidence="8">
    <location>
        <position position="64"/>
    </location>
    <ligand>
        <name>Mg(2+)</name>
        <dbReference type="ChEBI" id="CHEBI:18420"/>
    </ligand>
</feature>
<keyword evidence="8" id="KW-0963">Cytoplasm</keyword>
<evidence type="ECO:0000256" key="2">
    <source>
        <dbReference type="ARBA" id="ARBA00022679"/>
    </source>
</evidence>
<dbReference type="AlphaFoldDB" id="A0A3S2UKW3"/>
<dbReference type="EC" id="2.7.8.7" evidence="8"/>
<evidence type="ECO:0000256" key="3">
    <source>
        <dbReference type="ARBA" id="ARBA00022723"/>
    </source>
</evidence>
<name>A0A3S2UKW3_9BURK</name>
<dbReference type="GO" id="GO:0008897">
    <property type="term" value="F:holo-[acyl-carrier-protein] synthase activity"/>
    <property type="evidence" value="ECO:0007669"/>
    <property type="project" value="UniProtKB-UniRule"/>
</dbReference>
<evidence type="ECO:0000313" key="10">
    <source>
        <dbReference type="EMBL" id="RVT88551.1"/>
    </source>
</evidence>
<dbReference type="InterPro" id="IPR037143">
    <property type="entry name" value="4-PPantetheinyl_Trfase_dom_sf"/>
</dbReference>
<dbReference type="RefSeq" id="WP_127681839.1">
    <property type="nucleotide sequence ID" value="NZ_SACM01000001.1"/>
</dbReference>
<evidence type="ECO:0000256" key="1">
    <source>
        <dbReference type="ARBA" id="ARBA00022516"/>
    </source>
</evidence>
<comment type="catalytic activity">
    <reaction evidence="8">
        <text>apo-[ACP] + CoA = holo-[ACP] + adenosine 3',5'-bisphosphate + H(+)</text>
        <dbReference type="Rhea" id="RHEA:12068"/>
        <dbReference type="Rhea" id="RHEA-COMP:9685"/>
        <dbReference type="Rhea" id="RHEA-COMP:9690"/>
        <dbReference type="ChEBI" id="CHEBI:15378"/>
        <dbReference type="ChEBI" id="CHEBI:29999"/>
        <dbReference type="ChEBI" id="CHEBI:57287"/>
        <dbReference type="ChEBI" id="CHEBI:58343"/>
        <dbReference type="ChEBI" id="CHEBI:64479"/>
        <dbReference type="EC" id="2.7.8.7"/>
    </reaction>
</comment>
<dbReference type="OrthoDB" id="517356at2"/>
<evidence type="ECO:0000259" key="9">
    <source>
        <dbReference type="Pfam" id="PF01648"/>
    </source>
</evidence>
<protein>
    <recommendedName>
        <fullName evidence="8">Holo-[acyl-carrier-protein] synthase</fullName>
        <shortName evidence="8">Holo-ACP synthase</shortName>
        <ecNumber evidence="8">2.7.8.7</ecNumber>
    </recommendedName>
    <alternativeName>
        <fullName evidence="8">4'-phosphopantetheinyl transferase AcpS</fullName>
    </alternativeName>
</protein>
<keyword evidence="7 8" id="KW-0275">Fatty acid biosynthesis</keyword>
<evidence type="ECO:0000256" key="6">
    <source>
        <dbReference type="ARBA" id="ARBA00023098"/>
    </source>
</evidence>
<keyword evidence="1 8" id="KW-0444">Lipid biosynthesis</keyword>
<dbReference type="InterPro" id="IPR002582">
    <property type="entry name" value="ACPS"/>
</dbReference>
<dbReference type="SUPFAM" id="SSF56214">
    <property type="entry name" value="4'-phosphopantetheinyl transferase"/>
    <property type="match status" value="1"/>
</dbReference>
<dbReference type="Pfam" id="PF01648">
    <property type="entry name" value="ACPS"/>
    <property type="match status" value="1"/>
</dbReference>
<dbReference type="Gene3D" id="3.90.470.20">
    <property type="entry name" value="4'-phosphopantetheinyl transferase domain"/>
    <property type="match status" value="1"/>
</dbReference>
<keyword evidence="4 8" id="KW-0276">Fatty acid metabolism</keyword>
<evidence type="ECO:0000256" key="8">
    <source>
        <dbReference type="HAMAP-Rule" id="MF_00101"/>
    </source>
</evidence>
<comment type="cofactor">
    <cofactor evidence="8">
        <name>Mg(2+)</name>
        <dbReference type="ChEBI" id="CHEBI:18420"/>
    </cofactor>
</comment>
<comment type="subcellular location">
    <subcellularLocation>
        <location evidence="8">Cytoplasm</location>
    </subcellularLocation>
</comment>
<sequence length="133" mass="14466">MPEVVGLGTDLCEISRMAEALARHGDRFAEKVLGPQELVLFAARRARAPARGAAFLATRFAAKEALAKALGTGMRPPMGFQACELLPNEAGQPEWHWHGALAELMKMRGWRALVSVSDERTLASATVLLQKEN</sequence>
<feature type="binding site" evidence="8">
    <location>
        <position position="10"/>
    </location>
    <ligand>
        <name>Mg(2+)</name>
        <dbReference type="ChEBI" id="CHEBI:18420"/>
    </ligand>
</feature>
<comment type="similarity">
    <text evidence="8">Belongs to the P-Pant transferase superfamily. AcpS family.</text>
</comment>
<dbReference type="NCBIfam" id="TIGR00556">
    <property type="entry name" value="pantethn_trn"/>
    <property type="match status" value="1"/>
</dbReference>
<gene>
    <name evidence="8 10" type="primary">acpS</name>
    <name evidence="10" type="ORF">EOD73_06160</name>
</gene>
<dbReference type="GO" id="GO:0005737">
    <property type="term" value="C:cytoplasm"/>
    <property type="evidence" value="ECO:0007669"/>
    <property type="project" value="UniProtKB-SubCell"/>
</dbReference>
<evidence type="ECO:0000256" key="4">
    <source>
        <dbReference type="ARBA" id="ARBA00022832"/>
    </source>
</evidence>
<dbReference type="InterPro" id="IPR004568">
    <property type="entry name" value="Ppantetheine-prot_Trfase_dom"/>
</dbReference>
<dbReference type="HAMAP" id="MF_00101">
    <property type="entry name" value="AcpS"/>
    <property type="match status" value="1"/>
</dbReference>
<dbReference type="NCBIfam" id="TIGR00516">
    <property type="entry name" value="acpS"/>
    <property type="match status" value="1"/>
</dbReference>
<keyword evidence="2 8" id="KW-0808">Transferase</keyword>
<dbReference type="InterPro" id="IPR008278">
    <property type="entry name" value="4-PPantetheinyl_Trfase_dom"/>
</dbReference>
<dbReference type="Proteomes" id="UP000288587">
    <property type="component" value="Unassembled WGS sequence"/>
</dbReference>
<reference evidence="10 11" key="1">
    <citation type="submission" date="2019-01" db="EMBL/GenBank/DDBJ databases">
        <authorList>
            <person name="Chen W.-M."/>
        </authorList>
    </citation>
    <scope>NUCLEOTIDE SEQUENCE [LARGE SCALE GENOMIC DNA]</scope>
    <source>
        <strain evidence="10 11">CCP-18</strain>
    </source>
</reference>
<dbReference type="EMBL" id="SACM01000001">
    <property type="protein sequence ID" value="RVT88551.1"/>
    <property type="molecule type" value="Genomic_DNA"/>
</dbReference>